<name>A0A0U5CKV3_ASPCI</name>
<dbReference type="AlphaFoldDB" id="A0A0U5CKV3"/>
<evidence type="ECO:0000313" key="1">
    <source>
        <dbReference type="EMBL" id="CEL11994.1"/>
    </source>
</evidence>
<organism evidence="1 2">
    <name type="scientific">Aspergillus calidoustus</name>
    <dbReference type="NCBI Taxonomy" id="454130"/>
    <lineage>
        <taxon>Eukaryota</taxon>
        <taxon>Fungi</taxon>
        <taxon>Dikarya</taxon>
        <taxon>Ascomycota</taxon>
        <taxon>Pezizomycotina</taxon>
        <taxon>Eurotiomycetes</taxon>
        <taxon>Eurotiomycetidae</taxon>
        <taxon>Eurotiales</taxon>
        <taxon>Aspergillaceae</taxon>
        <taxon>Aspergillus</taxon>
        <taxon>Aspergillus subgen. Nidulantes</taxon>
    </lineage>
</organism>
<accession>A0A0U5CKV3</accession>
<dbReference type="STRING" id="454130.A0A0U5CKV3"/>
<protein>
    <submittedName>
        <fullName evidence="1">Uncharacterized protein</fullName>
    </submittedName>
</protein>
<sequence>MSDLSSIHEKVFENSDAKRLVMKFDTNRLDPHDYANSAKRILNEVFPDWERDSRILFLAMEVFQRRTFIAIDINHHDYDFKTAHEDEKPLPVYWLRQKKHWTLNRIPKEDTRTCRRLAELHRSHGYNATLPLVEDCTSVIVHDDPR</sequence>
<keyword evidence="2" id="KW-1185">Reference proteome</keyword>
<dbReference type="EMBL" id="CDMC01000040">
    <property type="protein sequence ID" value="CEL11994.1"/>
    <property type="molecule type" value="Genomic_DNA"/>
</dbReference>
<gene>
    <name evidence="1" type="ORF">ASPCAL15088</name>
</gene>
<dbReference type="Proteomes" id="UP000054771">
    <property type="component" value="Unassembled WGS sequence"/>
</dbReference>
<dbReference type="OMA" id="DWERDSR"/>
<proteinExistence type="predicted"/>
<reference evidence="2" key="1">
    <citation type="journal article" date="2016" name="Genome Announc.">
        <title>Draft genome sequences of fungus Aspergillus calidoustus.</title>
        <authorList>
            <person name="Horn F."/>
            <person name="Linde J."/>
            <person name="Mattern D.J."/>
            <person name="Walther G."/>
            <person name="Guthke R."/>
            <person name="Scherlach K."/>
            <person name="Martin K."/>
            <person name="Brakhage A.A."/>
            <person name="Petzke L."/>
            <person name="Valiante V."/>
        </authorList>
    </citation>
    <scope>NUCLEOTIDE SEQUENCE [LARGE SCALE GENOMIC DNA]</scope>
    <source>
        <strain evidence="2">SF006504</strain>
    </source>
</reference>
<dbReference type="OrthoDB" id="4358740at2759"/>
<evidence type="ECO:0000313" key="2">
    <source>
        <dbReference type="Proteomes" id="UP000054771"/>
    </source>
</evidence>